<dbReference type="Pfam" id="PF01243">
    <property type="entry name" value="PNPOx_N"/>
    <property type="match status" value="1"/>
</dbReference>
<dbReference type="NCBIfam" id="TIGR03618">
    <property type="entry name" value="Rv1155_F420"/>
    <property type="match status" value="1"/>
</dbReference>
<dbReference type="GO" id="GO:0070967">
    <property type="term" value="F:coenzyme F420 binding"/>
    <property type="evidence" value="ECO:0007669"/>
    <property type="project" value="TreeGrafter"/>
</dbReference>
<dbReference type="GO" id="GO:0005829">
    <property type="term" value="C:cytosol"/>
    <property type="evidence" value="ECO:0007669"/>
    <property type="project" value="TreeGrafter"/>
</dbReference>
<dbReference type="SUPFAM" id="SSF50475">
    <property type="entry name" value="FMN-binding split barrel"/>
    <property type="match status" value="1"/>
</dbReference>
<dbReference type="PANTHER" id="PTHR35176:SF1">
    <property type="entry name" value="F420H(2)-DEPENDENT BILIVERDIN REDUCTASE"/>
    <property type="match status" value="1"/>
</dbReference>
<evidence type="ECO:0000256" key="1">
    <source>
        <dbReference type="ARBA" id="ARBA00023002"/>
    </source>
</evidence>
<keyword evidence="1" id="KW-0560">Oxidoreductase</keyword>
<reference evidence="4" key="1">
    <citation type="submission" date="2017-02" db="EMBL/GenBank/DDBJ databases">
        <authorList>
            <person name="Varghese N."/>
            <person name="Submissions S."/>
        </authorList>
    </citation>
    <scope>NUCLEOTIDE SEQUENCE [LARGE SCALE GENOMIC DNA]</scope>
    <source>
        <strain evidence="4">VKM Ac-2052</strain>
    </source>
</reference>
<name>A0A1T4YAT7_9MICO</name>
<dbReference type="GO" id="GO:0016627">
    <property type="term" value="F:oxidoreductase activity, acting on the CH-CH group of donors"/>
    <property type="evidence" value="ECO:0007669"/>
    <property type="project" value="TreeGrafter"/>
</dbReference>
<accession>A0A1T4YAT7</accession>
<feature type="domain" description="Pyridoxamine 5'-phosphate oxidase N-terminal" evidence="2">
    <location>
        <begin position="8"/>
        <end position="121"/>
    </location>
</feature>
<evidence type="ECO:0000313" key="3">
    <source>
        <dbReference type="EMBL" id="SKA98421.1"/>
    </source>
</evidence>
<evidence type="ECO:0000259" key="2">
    <source>
        <dbReference type="Pfam" id="PF01243"/>
    </source>
</evidence>
<dbReference type="EMBL" id="FUYG01000006">
    <property type="protein sequence ID" value="SKA98421.1"/>
    <property type="molecule type" value="Genomic_DNA"/>
</dbReference>
<dbReference type="PANTHER" id="PTHR35176">
    <property type="entry name" value="HEME OXYGENASE HI_0854-RELATED"/>
    <property type="match status" value="1"/>
</dbReference>
<evidence type="ECO:0000313" key="4">
    <source>
        <dbReference type="Proteomes" id="UP000189735"/>
    </source>
</evidence>
<dbReference type="InterPro" id="IPR012349">
    <property type="entry name" value="Split_barrel_FMN-bd"/>
</dbReference>
<proteinExistence type="predicted"/>
<dbReference type="InterPro" id="IPR019920">
    <property type="entry name" value="F420-binding_dom_put"/>
</dbReference>
<gene>
    <name evidence="3" type="ORF">SAMN06295879_2592</name>
</gene>
<organism evidence="3 4">
    <name type="scientific">Agreia bicolorata</name>
    <dbReference type="NCBI Taxonomy" id="110935"/>
    <lineage>
        <taxon>Bacteria</taxon>
        <taxon>Bacillati</taxon>
        <taxon>Actinomycetota</taxon>
        <taxon>Actinomycetes</taxon>
        <taxon>Micrococcales</taxon>
        <taxon>Microbacteriaceae</taxon>
        <taxon>Agreia</taxon>
    </lineage>
</organism>
<dbReference type="InterPro" id="IPR011576">
    <property type="entry name" value="Pyridox_Oxase_N"/>
</dbReference>
<dbReference type="Proteomes" id="UP000189735">
    <property type="component" value="Unassembled WGS sequence"/>
</dbReference>
<dbReference type="InterPro" id="IPR052019">
    <property type="entry name" value="F420H2_bilvrd_red/Heme_oxyg"/>
</dbReference>
<protein>
    <submittedName>
        <fullName evidence="3">PPOX class probable F420-dependent enzyme</fullName>
    </submittedName>
</protein>
<sequence>MSISADLSEEGQQFVTERHLAILSTISPSGRIHSVPVGFTYADGVLRIITGDGTQKVRNIERAGHATVSQVDGIRWLTLSGPARIEREAEAVADAVARYAVRYRQPRVNPARVVIRVDVDSLLGSSGLRATSAPTEG</sequence>
<dbReference type="AlphaFoldDB" id="A0A1T4YAT7"/>
<dbReference type="RefSeq" id="WP_078714747.1">
    <property type="nucleotide sequence ID" value="NZ_FUYG01000006.1"/>
</dbReference>
<dbReference type="Gene3D" id="2.30.110.10">
    <property type="entry name" value="Electron Transport, Fmn-binding Protein, Chain A"/>
    <property type="match status" value="1"/>
</dbReference>